<accession>A0A086TJP3</accession>
<dbReference type="Proteomes" id="UP000243308">
    <property type="component" value="Unassembled WGS sequence"/>
</dbReference>
<organism evidence="2 3">
    <name type="scientific">Podila verticillata NRRL 6337</name>
    <dbReference type="NCBI Taxonomy" id="1069443"/>
    <lineage>
        <taxon>Eukaryota</taxon>
        <taxon>Fungi</taxon>
        <taxon>Fungi incertae sedis</taxon>
        <taxon>Mucoromycota</taxon>
        <taxon>Mortierellomycotina</taxon>
        <taxon>Mortierellomycetes</taxon>
        <taxon>Mortierellales</taxon>
        <taxon>Mortierellaceae</taxon>
        <taxon>Podila</taxon>
    </lineage>
</organism>
<evidence type="ECO:0000313" key="3">
    <source>
        <dbReference type="Proteomes" id="UP000243308"/>
    </source>
</evidence>
<feature type="compositionally biased region" description="Basic and acidic residues" evidence="1">
    <location>
        <begin position="412"/>
        <end position="430"/>
    </location>
</feature>
<dbReference type="AlphaFoldDB" id="A0A086TJP3"/>
<evidence type="ECO:0000313" key="2">
    <source>
        <dbReference type="EMBL" id="KFH62170.1"/>
    </source>
</evidence>
<evidence type="ECO:0000256" key="1">
    <source>
        <dbReference type="SAM" id="MobiDB-lite"/>
    </source>
</evidence>
<feature type="region of interest" description="Disordered" evidence="1">
    <location>
        <begin position="402"/>
        <end position="456"/>
    </location>
</feature>
<feature type="compositionally biased region" description="Acidic residues" evidence="1">
    <location>
        <begin position="402"/>
        <end position="411"/>
    </location>
</feature>
<dbReference type="EMBL" id="KN042433">
    <property type="protein sequence ID" value="KFH62170.1"/>
    <property type="molecule type" value="Genomic_DNA"/>
</dbReference>
<dbReference type="SUPFAM" id="SSF52047">
    <property type="entry name" value="RNI-like"/>
    <property type="match status" value="1"/>
</dbReference>
<reference evidence="2 3" key="1">
    <citation type="submission" date="2011-02" db="EMBL/GenBank/DDBJ databases">
        <title>The Genome Sequence of Mortierella verticillata NRRL 6337.</title>
        <authorList>
            <consortium name="The Broad Institute Genome Sequencing Platform"/>
            <person name="Russ C."/>
            <person name="Cuomo C."/>
            <person name="Burger G."/>
            <person name="Gray M.W."/>
            <person name="Holland P.W.H."/>
            <person name="King N."/>
            <person name="Lang F.B.F."/>
            <person name="Roger A.J."/>
            <person name="Ruiz-Trillo I."/>
            <person name="Young S.K."/>
            <person name="Zeng Q."/>
            <person name="Gargeya S."/>
            <person name="Alvarado L."/>
            <person name="Berlin A."/>
            <person name="Chapman S.B."/>
            <person name="Chen Z."/>
            <person name="Freedman E."/>
            <person name="Gellesch M."/>
            <person name="Goldberg J."/>
            <person name="Griggs A."/>
            <person name="Gujja S."/>
            <person name="Heilman E."/>
            <person name="Heiman D."/>
            <person name="Howarth C."/>
            <person name="Mehta T."/>
            <person name="Neiman D."/>
            <person name="Pearson M."/>
            <person name="Roberts A."/>
            <person name="Saif S."/>
            <person name="Shea T."/>
            <person name="Shenoy N."/>
            <person name="Sisk P."/>
            <person name="Stolte C."/>
            <person name="Sykes S."/>
            <person name="White J."/>
            <person name="Yandava C."/>
            <person name="Haas B."/>
            <person name="Nusbaum C."/>
            <person name="Birren B."/>
        </authorList>
    </citation>
    <scope>NUCLEOTIDE SEQUENCE [LARGE SCALE GENOMIC DNA]</scope>
    <source>
        <strain evidence="2 3">NRRL 6337</strain>
    </source>
</reference>
<protein>
    <recommendedName>
        <fullName evidence="4">F-box domain-containing protein</fullName>
    </recommendedName>
</protein>
<dbReference type="OrthoDB" id="2384330at2759"/>
<gene>
    <name evidence="2" type="ORF">MVEG_11809</name>
</gene>
<dbReference type="Gene3D" id="3.80.10.10">
    <property type="entry name" value="Ribonuclease Inhibitor"/>
    <property type="match status" value="1"/>
</dbReference>
<keyword evidence="3" id="KW-1185">Reference proteome</keyword>
<dbReference type="InterPro" id="IPR032675">
    <property type="entry name" value="LRR_dom_sf"/>
</dbReference>
<evidence type="ECO:0008006" key="4">
    <source>
        <dbReference type="Google" id="ProtNLM"/>
    </source>
</evidence>
<feature type="compositionally biased region" description="Acidic residues" evidence="1">
    <location>
        <begin position="431"/>
        <end position="440"/>
    </location>
</feature>
<sequence length="577" mass="65763">MQHPLHISEIIERVGELLAWSKNPNGSFSFQPKDLVACIKVSRQWRNTLTPVLWKVYHDGMTSHWRLTKESASLHTNFIRYIYLTSAPVLIPIHSAQLQQLTLVHKDRKLDALTLLCINKDLRGLEWLVPHSSASSPDKQLVRFSLGTLSRLTFLRIDCWRDSLLEDITSIALNNPNLKTMVFGSLISLKTKATNDTPPLSLTELRLESQWELNPGIEYLVRCCPRLSTLLFRADSTCPYSTLTQNLWECCPVLTTLRDVESFNHSQTGNMLCAGGIESLVQSSHFLMHLDMPVEHLTREICNTLQDRHSTSLRTVRLYLQSADEEDFMCVSDILSGCSNLTSFSLSYSNNDGDSLSMDTDSWMWKADDASAMFIVPWSCSRLETLELTGISPTCYFDDDVDVDDDDDDDSYESHTDNKSSNSKNDHNGSDQDDASDDQDDHQFSVSEESTQGMDLDTDSQWSFDIVMRDAKYNGVDKDGMIRNKDDSWMDVHPTPTELAFNYVLQCLEADAPSCFLDAFSDWLETLDWTLQTDVSIWELGVRHDYKRFLIELFERVSDMPNMDRVVMRGLSAVKSK</sequence>
<proteinExistence type="predicted"/>
<feature type="compositionally biased region" description="Polar residues" evidence="1">
    <location>
        <begin position="444"/>
        <end position="456"/>
    </location>
</feature>
<name>A0A086TJP3_9FUNG</name>